<feature type="region of interest" description="Disordered" evidence="1">
    <location>
        <begin position="34"/>
        <end position="55"/>
    </location>
</feature>
<accession>K3ZWD8</accession>
<dbReference type="AlphaFoldDB" id="K3ZWD8"/>
<feature type="compositionally biased region" description="Low complexity" evidence="1">
    <location>
        <begin position="39"/>
        <end position="51"/>
    </location>
</feature>
<reference evidence="4" key="1">
    <citation type="journal article" date="2012" name="Nat. Biotechnol.">
        <title>Reference genome sequence of the model plant Setaria.</title>
        <authorList>
            <person name="Bennetzen J.L."/>
            <person name="Schmutz J."/>
            <person name="Wang H."/>
            <person name="Percifield R."/>
            <person name="Hawkins J."/>
            <person name="Pontaroli A.C."/>
            <person name="Estep M."/>
            <person name="Feng L."/>
            <person name="Vaughn J.N."/>
            <person name="Grimwood J."/>
            <person name="Jenkins J."/>
            <person name="Barry K."/>
            <person name="Lindquist E."/>
            <person name="Hellsten U."/>
            <person name="Deshpande S."/>
            <person name="Wang X."/>
            <person name="Wu X."/>
            <person name="Mitros T."/>
            <person name="Triplett J."/>
            <person name="Yang X."/>
            <person name="Ye C.Y."/>
            <person name="Mauro-Herrera M."/>
            <person name="Wang L."/>
            <person name="Li P."/>
            <person name="Sharma M."/>
            <person name="Sharma R."/>
            <person name="Ronald P.C."/>
            <person name="Panaud O."/>
            <person name="Kellogg E.A."/>
            <person name="Brutnell T.P."/>
            <person name="Doust A.N."/>
            <person name="Tuskan G.A."/>
            <person name="Rokhsar D."/>
            <person name="Devos K.M."/>
        </authorList>
    </citation>
    <scope>NUCLEOTIDE SEQUENCE [LARGE SCALE GENOMIC DNA]</scope>
    <source>
        <strain evidence="4">cv. Yugu1</strain>
    </source>
</reference>
<keyword evidence="2" id="KW-1133">Transmembrane helix</keyword>
<sequence>METIHVDGKCIPGQTADSRSPDLRLVNYRKAARRRGEVASAGGNDSGGAAAPCSSAEQSRLTRVAAALGRWARCRRPLGRSPSDGGCACGVRCLPGGGSTHGLLRRRAGLACAPRPRSSAGRAGVARGTWVPGHMTGDGAGKRQWLGAIQAASTRAAAASGGSAQRVGLSAIEWIVSSRMFEDIGRNYGYFPDPTNLYVVKCKMCVKDARSIALQAARIRRPYDNYLCVSIIVLFIAASCCCCSSIFVQ</sequence>
<reference evidence="3" key="2">
    <citation type="submission" date="2018-08" db="UniProtKB">
        <authorList>
            <consortium name="EnsemblPlants"/>
        </authorList>
    </citation>
    <scope>IDENTIFICATION</scope>
    <source>
        <strain evidence="3">Yugu1</strain>
    </source>
</reference>
<evidence type="ECO:0000313" key="3">
    <source>
        <dbReference type="EnsemblPlants" id="KQL24079"/>
    </source>
</evidence>
<dbReference type="Proteomes" id="UP000004995">
    <property type="component" value="Unassembled WGS sequence"/>
</dbReference>
<evidence type="ECO:0000256" key="2">
    <source>
        <dbReference type="SAM" id="Phobius"/>
    </source>
</evidence>
<evidence type="ECO:0000256" key="1">
    <source>
        <dbReference type="SAM" id="MobiDB-lite"/>
    </source>
</evidence>
<dbReference type="EnsemblPlants" id="KQL24079">
    <property type="protein sequence ID" value="KQL24079"/>
    <property type="gene ID" value="SETIT_030920mg"/>
</dbReference>
<dbReference type="Gramene" id="KQL24079">
    <property type="protein sequence ID" value="KQL24079"/>
    <property type="gene ID" value="SETIT_030920mg"/>
</dbReference>
<evidence type="ECO:0000313" key="4">
    <source>
        <dbReference type="Proteomes" id="UP000004995"/>
    </source>
</evidence>
<feature type="transmembrane region" description="Helical" evidence="2">
    <location>
        <begin position="226"/>
        <end position="248"/>
    </location>
</feature>
<organism evidence="3 4">
    <name type="scientific">Setaria italica</name>
    <name type="common">Foxtail millet</name>
    <name type="synonym">Panicum italicum</name>
    <dbReference type="NCBI Taxonomy" id="4555"/>
    <lineage>
        <taxon>Eukaryota</taxon>
        <taxon>Viridiplantae</taxon>
        <taxon>Streptophyta</taxon>
        <taxon>Embryophyta</taxon>
        <taxon>Tracheophyta</taxon>
        <taxon>Spermatophyta</taxon>
        <taxon>Magnoliopsida</taxon>
        <taxon>Liliopsida</taxon>
        <taxon>Poales</taxon>
        <taxon>Poaceae</taxon>
        <taxon>PACMAD clade</taxon>
        <taxon>Panicoideae</taxon>
        <taxon>Panicodae</taxon>
        <taxon>Paniceae</taxon>
        <taxon>Cenchrinae</taxon>
        <taxon>Setaria</taxon>
    </lineage>
</organism>
<dbReference type="InParanoid" id="K3ZWD8"/>
<proteinExistence type="predicted"/>
<dbReference type="EMBL" id="AGNK02001009">
    <property type="status" value="NOT_ANNOTATED_CDS"/>
    <property type="molecule type" value="Genomic_DNA"/>
</dbReference>
<keyword evidence="4" id="KW-1185">Reference proteome</keyword>
<keyword evidence="2" id="KW-0812">Transmembrane</keyword>
<dbReference type="HOGENOM" id="CLU_1117305_0_0_1"/>
<keyword evidence="2" id="KW-0472">Membrane</keyword>
<protein>
    <submittedName>
        <fullName evidence="3">Uncharacterized protein</fullName>
    </submittedName>
</protein>
<name>K3ZWD8_SETIT</name>